<name>A0ABX0UML1_9BACT</name>
<reference evidence="1 2" key="1">
    <citation type="submission" date="2020-03" db="EMBL/GenBank/DDBJ databases">
        <title>Genomic Encyclopedia of Type Strains, Phase IV (KMG-IV): sequencing the most valuable type-strain genomes for metagenomic binning, comparative biology and taxonomic classification.</title>
        <authorList>
            <person name="Goeker M."/>
        </authorList>
    </citation>
    <scope>NUCLEOTIDE SEQUENCE [LARGE SCALE GENOMIC DNA]</scope>
    <source>
        <strain evidence="1 2">DSM 102865</strain>
    </source>
</reference>
<evidence type="ECO:0008006" key="3">
    <source>
        <dbReference type="Google" id="ProtNLM"/>
    </source>
</evidence>
<dbReference type="RefSeq" id="WP_167269586.1">
    <property type="nucleotide sequence ID" value="NZ_JAASQJ010000002.1"/>
</dbReference>
<comment type="caution">
    <text evidence="1">The sequence shown here is derived from an EMBL/GenBank/DDBJ whole genome shotgun (WGS) entry which is preliminary data.</text>
</comment>
<accession>A0ABX0UML1</accession>
<dbReference type="EMBL" id="JAASQJ010000002">
    <property type="protein sequence ID" value="NIJ52860.1"/>
    <property type="molecule type" value="Genomic_DNA"/>
</dbReference>
<gene>
    <name evidence="1" type="ORF">FHS68_002030</name>
</gene>
<sequence length="135" mass="15822">MNIYCTERFKSEFKKLIKYNSYKILERQVIDNFFNCSDDQIRHGTTISSSSYRSVVKKRIGGRGGFRAYFYVYVMDNKIYLSYIYPKTGSEGKISLSKAFRKLIIDETDEAIDRNDLFEISVLNGRLDFISTRSN</sequence>
<evidence type="ECO:0000313" key="2">
    <source>
        <dbReference type="Proteomes" id="UP001179181"/>
    </source>
</evidence>
<dbReference type="Proteomes" id="UP001179181">
    <property type="component" value="Unassembled WGS sequence"/>
</dbReference>
<keyword evidence="2" id="KW-1185">Reference proteome</keyword>
<proteinExistence type="predicted"/>
<organism evidence="1 2">
    <name type="scientific">Dyadobacter arcticus</name>
    <dbReference type="NCBI Taxonomy" id="1078754"/>
    <lineage>
        <taxon>Bacteria</taxon>
        <taxon>Pseudomonadati</taxon>
        <taxon>Bacteroidota</taxon>
        <taxon>Cytophagia</taxon>
        <taxon>Cytophagales</taxon>
        <taxon>Spirosomataceae</taxon>
        <taxon>Dyadobacter</taxon>
    </lineage>
</organism>
<evidence type="ECO:0000313" key="1">
    <source>
        <dbReference type="EMBL" id="NIJ52860.1"/>
    </source>
</evidence>
<protein>
    <recommendedName>
        <fullName evidence="3">Type II toxin-antitoxin system RelE/ParE family toxin</fullName>
    </recommendedName>
</protein>